<comment type="similarity">
    <text evidence="2">Belongs to the fic family.</text>
</comment>
<keyword evidence="4 21" id="KW-0812">Transmembrane</keyword>
<organism evidence="23 24">
    <name type="scientific">Brachionus plicatilis</name>
    <name type="common">Marine rotifer</name>
    <name type="synonym">Brachionus muelleri</name>
    <dbReference type="NCBI Taxonomy" id="10195"/>
    <lineage>
        <taxon>Eukaryota</taxon>
        <taxon>Metazoa</taxon>
        <taxon>Spiralia</taxon>
        <taxon>Gnathifera</taxon>
        <taxon>Rotifera</taxon>
        <taxon>Eurotatoria</taxon>
        <taxon>Monogononta</taxon>
        <taxon>Pseudotrocha</taxon>
        <taxon>Ploima</taxon>
        <taxon>Brachionidae</taxon>
        <taxon>Brachionus</taxon>
    </lineage>
</organism>
<evidence type="ECO:0000256" key="17">
    <source>
        <dbReference type="PIRSR" id="PIRSR640198-3"/>
    </source>
</evidence>
<dbReference type="Proteomes" id="UP000276133">
    <property type="component" value="Unassembled WGS sequence"/>
</dbReference>
<feature type="transmembrane region" description="Helical" evidence="21">
    <location>
        <begin position="31"/>
        <end position="52"/>
    </location>
</feature>
<feature type="binding site" evidence="16">
    <location>
        <position position="569"/>
    </location>
    <ligand>
        <name>ATP</name>
        <dbReference type="ChEBI" id="CHEBI:30616"/>
    </ligand>
</feature>
<evidence type="ECO:0000256" key="11">
    <source>
        <dbReference type="ARBA" id="ARBA00023136"/>
    </source>
</evidence>
<sequence length="639" mass="74495">MSKTEKCSRRRGLRDPEPSRGLFNQCIRKSILFNLFTIIIISILTNSIYYNFILNRAELSIFHVNRLSWAPKSKPSLKSLITWSPASNYLEQSTKFTIKSYEHVFFPSFDETSAKNEPDVTEPVFRKNKNSVKSFLNAYGQKNEDFVNYNDHLNTAYYQIQFNLKLTFQKGIVEENKELRKERVEAQNAYKNNKQIVYLNQDRPKKSCNKKIAKVADNSEDALDQCKNKAIEIIKYYSIDSKIYAVVPKPTKCNIKLDENRFNEIRMALSVAKKLLGTGKLEKAAKIYRRVLQLDPSNVDALFSYGEYLEKHKKDVIRAEHFYSRVISLEPNNNQANLNLKRALPLVTIKDRQMLDNLDNLLKNFYEIPPWSSALKRAKREAYFMHIYHSNAIEGNTLNLQQTRHIVENRMAVGGKSLHEQNEVLGLDAAMRFLNETLLYRPLGHFKIEDILDIHRRVLGFCDPIESGKFRKHQVFVGHFTPPGADHVDHLMEEFIEWLNSKELLSEAHPVQIAAMAHYKFVYIHPFYDGNGRTGRLIMNLLLMKFGYPPIIIKKEDRLEYYENLEMANQGDIKPFIRFVAKCTHKTLLEYIRLCNNTFSLSVDERDKMFRHDIILNDILYGDESTGEVDYAPLDDENL</sequence>
<evidence type="ECO:0000256" key="13">
    <source>
        <dbReference type="ARBA" id="ARBA00047939"/>
    </source>
</evidence>
<keyword evidence="24" id="KW-1185">Reference proteome</keyword>
<evidence type="ECO:0000313" key="24">
    <source>
        <dbReference type="Proteomes" id="UP000276133"/>
    </source>
</evidence>
<dbReference type="PANTHER" id="PTHR13504:SF34">
    <property type="entry name" value="PROTEIN ADENYLYLTRANSFERASE FICD"/>
    <property type="match status" value="1"/>
</dbReference>
<dbReference type="STRING" id="10195.A0A3M7PKD4"/>
<dbReference type="PROSITE" id="PS50005">
    <property type="entry name" value="TPR"/>
    <property type="match status" value="1"/>
</dbReference>
<dbReference type="Gene3D" id="1.10.3290.10">
    <property type="entry name" value="Fido-like domain"/>
    <property type="match status" value="1"/>
</dbReference>
<comment type="catalytic activity">
    <reaction evidence="13">
        <text>L-threonyl-[protein] + ATP = 3-O-(5'-adenylyl)-L-threonyl-[protein] + diphosphate</text>
        <dbReference type="Rhea" id="RHEA:54292"/>
        <dbReference type="Rhea" id="RHEA-COMP:11060"/>
        <dbReference type="Rhea" id="RHEA-COMP:13847"/>
        <dbReference type="ChEBI" id="CHEBI:30013"/>
        <dbReference type="ChEBI" id="CHEBI:30616"/>
        <dbReference type="ChEBI" id="CHEBI:33019"/>
        <dbReference type="ChEBI" id="CHEBI:138113"/>
        <dbReference type="EC" id="2.7.7.108"/>
    </reaction>
</comment>
<evidence type="ECO:0000256" key="8">
    <source>
        <dbReference type="ARBA" id="ARBA00022803"/>
    </source>
</evidence>
<comment type="catalytic activity">
    <reaction evidence="14">
        <text>L-tyrosyl-[protein] + ATP = O-(5'-adenylyl)-L-tyrosyl-[protein] + diphosphate</text>
        <dbReference type="Rhea" id="RHEA:54288"/>
        <dbReference type="Rhea" id="RHEA-COMP:10136"/>
        <dbReference type="Rhea" id="RHEA-COMP:13846"/>
        <dbReference type="ChEBI" id="CHEBI:30616"/>
        <dbReference type="ChEBI" id="CHEBI:33019"/>
        <dbReference type="ChEBI" id="CHEBI:46858"/>
        <dbReference type="ChEBI" id="CHEBI:83624"/>
        <dbReference type="EC" id="2.7.7.108"/>
    </reaction>
</comment>
<evidence type="ECO:0000256" key="19">
    <source>
        <dbReference type="PROSITE-ProRule" id="PRU00339"/>
    </source>
</evidence>
<accession>A0A3M7PKD4</accession>
<dbReference type="Pfam" id="PF02661">
    <property type="entry name" value="Fic"/>
    <property type="match status" value="1"/>
</dbReference>
<name>A0A3M7PKD4_BRAPC</name>
<evidence type="ECO:0000256" key="7">
    <source>
        <dbReference type="ARBA" id="ARBA00022741"/>
    </source>
</evidence>
<evidence type="ECO:0000259" key="22">
    <source>
        <dbReference type="PROSITE" id="PS51459"/>
    </source>
</evidence>
<feature type="domain" description="Fido" evidence="22">
    <location>
        <begin position="446"/>
        <end position="582"/>
    </location>
</feature>
<evidence type="ECO:0000256" key="12">
    <source>
        <dbReference type="ARBA" id="ARBA00034531"/>
    </source>
</evidence>
<feature type="binding site" evidence="16">
    <location>
        <begin position="561"/>
        <end position="562"/>
    </location>
    <ligand>
        <name>ATP</name>
        <dbReference type="ChEBI" id="CHEBI:30616"/>
    </ligand>
</feature>
<keyword evidence="6" id="KW-0677">Repeat</keyword>
<evidence type="ECO:0000256" key="21">
    <source>
        <dbReference type="SAM" id="Phobius"/>
    </source>
</evidence>
<evidence type="ECO:0000256" key="4">
    <source>
        <dbReference type="ARBA" id="ARBA00022692"/>
    </source>
</evidence>
<keyword evidence="11 21" id="KW-0472">Membrane</keyword>
<dbReference type="GO" id="GO:0005524">
    <property type="term" value="F:ATP binding"/>
    <property type="evidence" value="ECO:0007669"/>
    <property type="project" value="UniProtKB-KW"/>
</dbReference>
<dbReference type="EMBL" id="REGN01010372">
    <property type="protein sequence ID" value="RMZ99184.1"/>
    <property type="molecule type" value="Genomic_DNA"/>
</dbReference>
<dbReference type="Gene3D" id="1.25.40.10">
    <property type="entry name" value="Tetratricopeptide repeat domain"/>
    <property type="match status" value="1"/>
</dbReference>
<dbReference type="OrthoDB" id="439046at2759"/>
<dbReference type="PANTHER" id="PTHR13504">
    <property type="entry name" value="FIDO DOMAIN-CONTAINING PROTEIN DDB_G0283145"/>
    <property type="match status" value="1"/>
</dbReference>
<feature type="repeat" description="TPR" evidence="19">
    <location>
        <begin position="265"/>
        <end position="298"/>
    </location>
</feature>
<keyword evidence="10 21" id="KW-1133">Transmembrane helix</keyword>
<feature type="binding site" evidence="16">
    <location>
        <begin position="529"/>
        <end position="536"/>
    </location>
    <ligand>
        <name>ATP</name>
        <dbReference type="ChEBI" id="CHEBI:30616"/>
    </ligand>
</feature>
<feature type="site" description="Important for autoinhibition of adenylyltransferase activity" evidence="17">
    <location>
        <position position="394"/>
    </location>
</feature>
<feature type="glycosylation site" description="N-linked (GlcNAc...) asparagine" evidence="18">
    <location>
        <position position="435"/>
    </location>
</feature>
<reference evidence="23 24" key="1">
    <citation type="journal article" date="2018" name="Sci. Rep.">
        <title>Genomic signatures of local adaptation to the degree of environmental predictability in rotifers.</title>
        <authorList>
            <person name="Franch-Gras L."/>
            <person name="Hahn C."/>
            <person name="Garcia-Roger E.M."/>
            <person name="Carmona M.J."/>
            <person name="Serra M."/>
            <person name="Gomez A."/>
        </authorList>
    </citation>
    <scope>NUCLEOTIDE SEQUENCE [LARGE SCALE GENOMIC DNA]</scope>
    <source>
        <strain evidence="23">HYR1</strain>
    </source>
</reference>
<evidence type="ECO:0000256" key="20">
    <source>
        <dbReference type="SAM" id="Coils"/>
    </source>
</evidence>
<comment type="caution">
    <text evidence="23">The sequence shown here is derived from an EMBL/GenBank/DDBJ whole genome shotgun (WGS) entry which is preliminary data.</text>
</comment>
<evidence type="ECO:0000256" key="16">
    <source>
        <dbReference type="PIRSR" id="PIRSR640198-2"/>
    </source>
</evidence>
<proteinExistence type="inferred from homology"/>
<evidence type="ECO:0000256" key="6">
    <source>
        <dbReference type="ARBA" id="ARBA00022737"/>
    </source>
</evidence>
<evidence type="ECO:0000256" key="10">
    <source>
        <dbReference type="ARBA" id="ARBA00022989"/>
    </source>
</evidence>
<dbReference type="PROSITE" id="PS51459">
    <property type="entry name" value="FIDO"/>
    <property type="match status" value="1"/>
</dbReference>
<keyword evidence="7 16" id="KW-0547">Nucleotide-binding</keyword>
<evidence type="ECO:0000313" key="23">
    <source>
        <dbReference type="EMBL" id="RMZ99184.1"/>
    </source>
</evidence>
<keyword evidence="20" id="KW-0175">Coiled coil</keyword>
<evidence type="ECO:0000256" key="14">
    <source>
        <dbReference type="ARBA" id="ARBA00048696"/>
    </source>
</evidence>
<dbReference type="InterPro" id="IPR003812">
    <property type="entry name" value="Fido"/>
</dbReference>
<evidence type="ECO:0000256" key="15">
    <source>
        <dbReference type="PIRSR" id="PIRSR640198-1"/>
    </source>
</evidence>
<evidence type="ECO:0000256" key="9">
    <source>
        <dbReference type="ARBA" id="ARBA00022840"/>
    </source>
</evidence>
<evidence type="ECO:0000256" key="2">
    <source>
        <dbReference type="ARBA" id="ARBA00009742"/>
    </source>
</evidence>
<feature type="active site" evidence="15">
    <location>
        <position position="525"/>
    </location>
</feature>
<comment type="subcellular location">
    <subcellularLocation>
        <location evidence="1">Membrane</location>
        <topology evidence="1">Single-pass membrane protein</topology>
    </subcellularLocation>
</comment>
<dbReference type="InterPro" id="IPR036597">
    <property type="entry name" value="Fido-like_dom_sf"/>
</dbReference>
<dbReference type="InterPro" id="IPR011990">
    <property type="entry name" value="TPR-like_helical_dom_sf"/>
</dbReference>
<keyword evidence="3 23" id="KW-0808">Transferase</keyword>
<dbReference type="SUPFAM" id="SSF140931">
    <property type="entry name" value="Fic-like"/>
    <property type="match status" value="1"/>
</dbReference>
<evidence type="ECO:0000256" key="1">
    <source>
        <dbReference type="ARBA" id="ARBA00004167"/>
    </source>
</evidence>
<dbReference type="InterPro" id="IPR019734">
    <property type="entry name" value="TPR_rpt"/>
</dbReference>
<feature type="coiled-coil region" evidence="20">
    <location>
        <begin position="169"/>
        <end position="196"/>
    </location>
</feature>
<evidence type="ECO:0000256" key="5">
    <source>
        <dbReference type="ARBA" id="ARBA00022695"/>
    </source>
</evidence>
<keyword evidence="9 16" id="KW-0067">ATP-binding</keyword>
<protein>
    <recommendedName>
        <fullName evidence="12">protein adenylyltransferase</fullName>
        <ecNumber evidence="12">2.7.7.108</ecNumber>
    </recommendedName>
</protein>
<dbReference type="GO" id="GO:0016020">
    <property type="term" value="C:membrane"/>
    <property type="evidence" value="ECO:0007669"/>
    <property type="project" value="UniProtKB-SubCell"/>
</dbReference>
<evidence type="ECO:0000256" key="3">
    <source>
        <dbReference type="ARBA" id="ARBA00022679"/>
    </source>
</evidence>
<dbReference type="InterPro" id="IPR040198">
    <property type="entry name" value="Fido_containing"/>
</dbReference>
<dbReference type="AlphaFoldDB" id="A0A3M7PKD4"/>
<dbReference type="SUPFAM" id="SSF48452">
    <property type="entry name" value="TPR-like"/>
    <property type="match status" value="1"/>
</dbReference>
<keyword evidence="5" id="KW-0548">Nucleotidyltransferase</keyword>
<keyword evidence="8 19" id="KW-0802">TPR repeat</keyword>
<dbReference type="GO" id="GO:0070733">
    <property type="term" value="F:AMPylase activity"/>
    <property type="evidence" value="ECO:0007669"/>
    <property type="project" value="UniProtKB-EC"/>
</dbReference>
<evidence type="ECO:0000256" key="18">
    <source>
        <dbReference type="PIRSR" id="PIRSR640198-4"/>
    </source>
</evidence>
<gene>
    <name evidence="23" type="ORF">BpHYR1_047082</name>
</gene>
<dbReference type="EC" id="2.7.7.108" evidence="12"/>